<dbReference type="RefSeq" id="WP_048111487.1">
    <property type="nucleotide sequence ID" value="NZ_CP010070.1"/>
</dbReference>
<keyword evidence="4" id="KW-0479">Metal-binding</keyword>
<dbReference type="PROSITE" id="PS51163">
    <property type="entry name" value="YRDC"/>
    <property type="match status" value="1"/>
</dbReference>
<dbReference type="HOGENOM" id="CLU_009164_0_0_2"/>
<evidence type="ECO:0000259" key="11">
    <source>
        <dbReference type="PROSITE" id="PS51163"/>
    </source>
</evidence>
<dbReference type="AlphaFoldDB" id="A0A0A7LCY4"/>
<dbReference type="SUPFAM" id="SSF53067">
    <property type="entry name" value="Actin-like ATPase domain"/>
    <property type="match status" value="1"/>
</dbReference>
<dbReference type="SUPFAM" id="SSF55821">
    <property type="entry name" value="YrdC/RibB"/>
    <property type="match status" value="1"/>
</dbReference>
<dbReference type="OrthoDB" id="371970at2157"/>
<dbReference type="EC" id="6.2.-.-" evidence="8"/>
<dbReference type="GO" id="GO:0016874">
    <property type="term" value="F:ligase activity"/>
    <property type="evidence" value="ECO:0007669"/>
    <property type="project" value="UniProtKB-UniRule"/>
</dbReference>
<dbReference type="Proteomes" id="UP000030787">
    <property type="component" value="Chromosome"/>
</dbReference>
<feature type="domain" description="YrdC-like" evidence="11">
    <location>
        <begin position="188"/>
        <end position="367"/>
    </location>
</feature>
<dbReference type="InterPro" id="IPR055128">
    <property type="entry name" value="HypF_C_2"/>
</dbReference>
<evidence type="ECO:0000259" key="10">
    <source>
        <dbReference type="PROSITE" id="PS51160"/>
    </source>
</evidence>
<evidence type="ECO:0000256" key="3">
    <source>
        <dbReference type="ARBA" id="ARBA00022598"/>
    </source>
</evidence>
<name>A0A0A7LCY4_9ARCH</name>
<dbReference type="InterPro" id="IPR004421">
    <property type="entry name" value="Carbamoyltransferase_HypF"/>
</dbReference>
<keyword evidence="13" id="KW-1185">Reference proteome</keyword>
<dbReference type="GO" id="GO:0016743">
    <property type="term" value="F:carboxyl- or carbamoyltransferase activity"/>
    <property type="evidence" value="ECO:0007669"/>
    <property type="project" value="UniProtKB-UniRule"/>
</dbReference>
<evidence type="ECO:0000256" key="2">
    <source>
        <dbReference type="ARBA" id="ARBA00008097"/>
    </source>
</evidence>
<reference evidence="12 13" key="1">
    <citation type="journal article" date="2014" name="Appl. Environ. Microbiol.">
        <title>Comparative Genome Analysis of 'Candidatus Methanoplasma termitum' Indicates a New Mode of Energy Metabolism in the Seventh Order of Methanogens.</title>
        <authorList>
            <person name="Lang K."/>
            <person name="Schuldes J."/>
            <person name="Klingl A."/>
            <person name="Poehlein A."/>
            <person name="Daniel R."/>
            <person name="Brune A."/>
        </authorList>
    </citation>
    <scope>NUCLEOTIDE SEQUENCE [LARGE SCALE GENOMIC DNA]</scope>
    <source>
        <strain evidence="13">Mpt1</strain>
    </source>
</reference>
<accession>A0A0A7LCY4</accession>
<dbReference type="InterPro" id="IPR011125">
    <property type="entry name" value="Znf_HypF"/>
</dbReference>
<dbReference type="Gene3D" id="3.30.420.360">
    <property type="match status" value="1"/>
</dbReference>
<proteinExistence type="inferred from homology"/>
<feature type="active site" evidence="9">
    <location>
        <position position="33"/>
    </location>
</feature>
<dbReference type="PIRSF" id="PIRSF006256">
    <property type="entry name" value="CMPcnvr_hdrg_mat"/>
    <property type="match status" value="1"/>
</dbReference>
<evidence type="ECO:0000256" key="6">
    <source>
        <dbReference type="ARBA" id="ARBA00022833"/>
    </source>
</evidence>
<evidence type="ECO:0000313" key="13">
    <source>
        <dbReference type="Proteomes" id="UP000030787"/>
    </source>
</evidence>
<dbReference type="Pfam" id="PF01300">
    <property type="entry name" value="Sua5_yciO_yrdC"/>
    <property type="match status" value="1"/>
</dbReference>
<dbReference type="KEGG" id="mear:Mpt1_c02320"/>
<dbReference type="InterPro" id="IPR017945">
    <property type="entry name" value="DHBP_synth_RibB-like_a/b_dom"/>
</dbReference>
<dbReference type="Pfam" id="PF07503">
    <property type="entry name" value="zf-HYPF"/>
    <property type="match status" value="2"/>
</dbReference>
<comment type="catalytic activity">
    <reaction evidence="7">
        <text>C-terminal L-cysteinyl-[HypE protein] + carbamoyl phosphate + ATP + H2O = C-terminal S-carboxamide-L-cysteinyl-[HypE protein] + AMP + phosphate + diphosphate + H(+)</text>
        <dbReference type="Rhea" id="RHEA:55636"/>
        <dbReference type="Rhea" id="RHEA-COMP:14247"/>
        <dbReference type="Rhea" id="RHEA-COMP:14392"/>
        <dbReference type="ChEBI" id="CHEBI:15377"/>
        <dbReference type="ChEBI" id="CHEBI:15378"/>
        <dbReference type="ChEBI" id="CHEBI:30616"/>
        <dbReference type="ChEBI" id="CHEBI:33019"/>
        <dbReference type="ChEBI" id="CHEBI:43474"/>
        <dbReference type="ChEBI" id="CHEBI:58228"/>
        <dbReference type="ChEBI" id="CHEBI:76913"/>
        <dbReference type="ChEBI" id="CHEBI:139126"/>
        <dbReference type="ChEBI" id="CHEBI:456215"/>
    </reaction>
</comment>
<evidence type="ECO:0000256" key="9">
    <source>
        <dbReference type="PROSITE-ProRule" id="PRU00520"/>
    </source>
</evidence>
<dbReference type="Gene3D" id="3.30.420.40">
    <property type="match status" value="1"/>
</dbReference>
<dbReference type="InterPro" id="IPR043129">
    <property type="entry name" value="ATPase_NBD"/>
</dbReference>
<evidence type="ECO:0000313" key="12">
    <source>
        <dbReference type="EMBL" id="AIZ56132.1"/>
    </source>
</evidence>
<organism evidence="12 13">
    <name type="scientific">Candidatus Methanoplasma termitum</name>
    <dbReference type="NCBI Taxonomy" id="1577791"/>
    <lineage>
        <taxon>Archaea</taxon>
        <taxon>Methanobacteriati</taxon>
        <taxon>Thermoplasmatota</taxon>
        <taxon>Thermoplasmata</taxon>
        <taxon>Methanomassiliicoccales</taxon>
        <taxon>Methanomassiliicoccaceae</taxon>
        <taxon>Candidatus Methanoplasma</taxon>
    </lineage>
</organism>
<dbReference type="InterPro" id="IPR006070">
    <property type="entry name" value="Sua5-like_dom"/>
</dbReference>
<keyword evidence="3" id="KW-0436">Ligase</keyword>
<dbReference type="SUPFAM" id="SSF54975">
    <property type="entry name" value="Acylphosphatase/BLUF domain-like"/>
    <property type="match status" value="1"/>
</dbReference>
<dbReference type="GO" id="GO:0008270">
    <property type="term" value="F:zinc ion binding"/>
    <property type="evidence" value="ECO:0007669"/>
    <property type="project" value="UniProtKB-KW"/>
</dbReference>
<dbReference type="PANTHER" id="PTHR42959:SF1">
    <property type="entry name" value="CARBAMOYLTRANSFERASE HYPF"/>
    <property type="match status" value="1"/>
</dbReference>
<dbReference type="EMBL" id="CP010070">
    <property type="protein sequence ID" value="AIZ56132.1"/>
    <property type="molecule type" value="Genomic_DNA"/>
</dbReference>
<dbReference type="Gene3D" id="3.90.870.50">
    <property type="match status" value="1"/>
</dbReference>
<evidence type="ECO:0000256" key="5">
    <source>
        <dbReference type="ARBA" id="ARBA00022771"/>
    </source>
</evidence>
<keyword evidence="9" id="KW-0378">Hydrolase</keyword>
<comment type="similarity">
    <text evidence="2 8">Belongs to the carbamoyltransferase HypF family.</text>
</comment>
<dbReference type="InterPro" id="IPR051060">
    <property type="entry name" value="Carbamoyltrans_HypF-like"/>
</dbReference>
<dbReference type="UniPathway" id="UPA00335"/>
<feature type="active site" evidence="9">
    <location>
        <position position="15"/>
    </location>
</feature>
<dbReference type="STRING" id="1577791.Mpt1_c02320"/>
<dbReference type="Gene3D" id="3.30.110.120">
    <property type="match status" value="1"/>
</dbReference>
<dbReference type="GeneID" id="24817905"/>
<sequence length="720" mass="78741">MRIIFKGVVQGVGFRPAVYRTATDLGLSGKVWNDGSDVVVEVEDGERFLEHFLADLPPLARLEDVVRIEQPVAHTGGFKIISSRTGSSGMSIPADTAVCDDCLSDMKAGRRMGYPFTTCTKCGPRFTLLSGLPYDRSSTAMRDFPLCRDCQKEYDDPADRRFHHQTSSCPKCGPSYRLIDKEGKEIRGDPISNFSNMLSEGKIGIIKGWGGMHICCTLDHIKKMREWYGRDQKPFAIMVKDVKAVRKYGDPTDKELENLTSPHRPIVLIEKKHSAVTELISPGLDNIGIFLPYTGAQHLVFEHLAHDALIMTSANVPGEPMIIEDKEILGLGADMYLIHNQKILNRADDSVLRLFDERTFFIRRSRGHVPSYIPIPLKGSAVAVGAQENLTGSIAVDGRIHPTQHIGDGEGIGVVDYLEDAVREQMKLLGCRPQAVAMDIHPGYTNRGFAKRLSEEFDSQIVEVQHHWAHAASLMIDNNVDSTVALTLDGSGHGTDGTVWGGEVLSADLSSFERNASLEGIPLLGSEKALYDLRRLRFAVDKMNGRENSSFSDKESDILTKMMPKSVKCSSMGRLMDALSYSLGICSVRTYDGEPAMKLEPLLASGRLIPGFETEIVNGKVLTAHLFSKIDGSRKPADTAYSIVFNVMKCLTEAAIETADSKGIESVGITGGVSYNSSVCRMFSEIAKGSGHGLIFHNTIPNGDGGVSVGQAAIALKMIQ</sequence>
<dbReference type="GO" id="GO:0003998">
    <property type="term" value="F:acylphosphatase activity"/>
    <property type="evidence" value="ECO:0007669"/>
    <property type="project" value="UniProtKB-EC"/>
</dbReference>
<comment type="pathway">
    <text evidence="1">Protein modification; [NiFe] hydrogenase maturation.</text>
</comment>
<dbReference type="InterPro" id="IPR041440">
    <property type="entry name" value="HypF_C"/>
</dbReference>
<keyword evidence="5" id="KW-0863">Zinc-finger</keyword>
<dbReference type="GO" id="GO:0051604">
    <property type="term" value="P:protein maturation"/>
    <property type="evidence" value="ECO:0007669"/>
    <property type="project" value="TreeGrafter"/>
</dbReference>
<dbReference type="InterPro" id="IPR001792">
    <property type="entry name" value="Acylphosphatase-like_dom"/>
</dbReference>
<evidence type="ECO:0000256" key="1">
    <source>
        <dbReference type="ARBA" id="ARBA00004711"/>
    </source>
</evidence>
<comment type="catalytic activity">
    <reaction evidence="9">
        <text>an acyl phosphate + H2O = a carboxylate + phosphate + H(+)</text>
        <dbReference type="Rhea" id="RHEA:14965"/>
        <dbReference type="ChEBI" id="CHEBI:15377"/>
        <dbReference type="ChEBI" id="CHEBI:15378"/>
        <dbReference type="ChEBI" id="CHEBI:29067"/>
        <dbReference type="ChEBI" id="CHEBI:43474"/>
        <dbReference type="ChEBI" id="CHEBI:59918"/>
        <dbReference type="EC" id="3.6.1.7"/>
    </reaction>
</comment>
<evidence type="ECO:0000256" key="4">
    <source>
        <dbReference type="ARBA" id="ARBA00022723"/>
    </source>
</evidence>
<dbReference type="InterPro" id="IPR036046">
    <property type="entry name" value="Acylphosphatase-like_dom_sf"/>
</dbReference>
<dbReference type="PROSITE" id="PS51160">
    <property type="entry name" value="ACYLPHOSPHATASE_3"/>
    <property type="match status" value="1"/>
</dbReference>
<dbReference type="GO" id="GO:0003725">
    <property type="term" value="F:double-stranded RNA binding"/>
    <property type="evidence" value="ECO:0007669"/>
    <property type="project" value="InterPro"/>
</dbReference>
<keyword evidence="6" id="KW-0862">Zinc</keyword>
<evidence type="ECO:0000256" key="8">
    <source>
        <dbReference type="PIRNR" id="PIRNR006256"/>
    </source>
</evidence>
<feature type="domain" description="Acylphosphatase-like" evidence="10">
    <location>
        <begin position="1"/>
        <end position="82"/>
    </location>
</feature>
<dbReference type="PANTHER" id="PTHR42959">
    <property type="entry name" value="CARBAMOYLTRANSFERASE"/>
    <property type="match status" value="1"/>
</dbReference>
<dbReference type="Pfam" id="PF00708">
    <property type="entry name" value="Acylphosphatase"/>
    <property type="match status" value="1"/>
</dbReference>
<protein>
    <recommendedName>
        <fullName evidence="8">Carbamoyltransferase</fullName>
        <ecNumber evidence="8">6.2.-.-</ecNumber>
    </recommendedName>
</protein>
<dbReference type="Pfam" id="PF17788">
    <property type="entry name" value="HypF_C"/>
    <property type="match status" value="1"/>
</dbReference>
<dbReference type="NCBIfam" id="TIGR00143">
    <property type="entry name" value="hypF"/>
    <property type="match status" value="1"/>
</dbReference>
<gene>
    <name evidence="12" type="primary">hypF</name>
    <name evidence="12" type="ORF">Mpt1_c02320</name>
</gene>
<dbReference type="Pfam" id="PF22521">
    <property type="entry name" value="HypF_C_2"/>
    <property type="match status" value="1"/>
</dbReference>
<evidence type="ECO:0000256" key="7">
    <source>
        <dbReference type="ARBA" id="ARBA00048220"/>
    </source>
</evidence>